<organism evidence="9">
    <name type="scientific">Phaffia rhodozyma</name>
    <name type="common">Yeast</name>
    <name type="synonym">Xanthophyllomyces dendrorhous</name>
    <dbReference type="NCBI Taxonomy" id="264483"/>
    <lineage>
        <taxon>Eukaryota</taxon>
        <taxon>Fungi</taxon>
        <taxon>Dikarya</taxon>
        <taxon>Basidiomycota</taxon>
        <taxon>Agaricomycotina</taxon>
        <taxon>Tremellomycetes</taxon>
        <taxon>Cystofilobasidiales</taxon>
        <taxon>Mrakiaceae</taxon>
        <taxon>Phaffia</taxon>
    </lineage>
</organism>
<dbReference type="AlphaFoldDB" id="A0A0F7SFZ0"/>
<feature type="transmembrane region" description="Helical" evidence="8">
    <location>
        <begin position="278"/>
        <end position="300"/>
    </location>
</feature>
<evidence type="ECO:0000256" key="2">
    <source>
        <dbReference type="ARBA" id="ARBA00008333"/>
    </source>
</evidence>
<evidence type="ECO:0000256" key="8">
    <source>
        <dbReference type="SAM" id="Phobius"/>
    </source>
</evidence>
<feature type="region of interest" description="Disordered" evidence="7">
    <location>
        <begin position="405"/>
        <end position="429"/>
    </location>
</feature>
<dbReference type="Pfam" id="PF03239">
    <property type="entry name" value="FTR1"/>
    <property type="match status" value="1"/>
</dbReference>
<evidence type="ECO:0000256" key="6">
    <source>
        <dbReference type="ARBA" id="ARBA00023136"/>
    </source>
</evidence>
<dbReference type="InterPro" id="IPR004923">
    <property type="entry name" value="FTR1/Fip1/EfeU"/>
</dbReference>
<dbReference type="PANTHER" id="PTHR31632:SF2">
    <property type="entry name" value="PLASMA MEMBRANE IRON PERMEASE"/>
    <property type="match status" value="1"/>
</dbReference>
<feature type="compositionally biased region" description="Polar residues" evidence="7">
    <location>
        <begin position="47"/>
        <end position="66"/>
    </location>
</feature>
<sequence>MSSTGLFNPSIFFIILRETIESALIVSVLLSFTTQLILSTPSSATKQRPSLESISTDDLSSVSPRASSDDGLGPDADDHRGRAVESVSLLRRSEDEENVVEYDKEMGKAEKALKRKMDLQIWLGVVSGFLLSLFIGVVFILIFFETLAETFALAETLWEGIFSLLSSIFILITGLSFLRLDRARIKWRIKLAKAFENVDALETSGKRKGWNRGRWALWILPFVTLLREGLEGVIFVAGAAVTQPETIPISILSGILVGLIIGYMLYRSTSSKNVGMHTFIIFSSCLLFLVGGGLFATGVARLEAYPFERKVGGDLAESGSGPGSYDLRGNVFHFDQDWLNPEIKTNGWAMIAQAAVGWNNNGTICSISAYIFWWFLVAAACFVMKAREGRVESSLGGLSKFLKSSRADRNTRSVRLEETESDEPLRSSD</sequence>
<feature type="transmembrane region" description="Helical" evidence="8">
    <location>
        <begin position="20"/>
        <end position="38"/>
    </location>
</feature>
<keyword evidence="5 8" id="KW-1133">Transmembrane helix</keyword>
<evidence type="ECO:0000256" key="5">
    <source>
        <dbReference type="ARBA" id="ARBA00022989"/>
    </source>
</evidence>
<feature type="region of interest" description="Disordered" evidence="7">
    <location>
        <begin position="47"/>
        <end position="80"/>
    </location>
</feature>
<keyword evidence="3" id="KW-0408">Iron</keyword>
<evidence type="ECO:0000256" key="3">
    <source>
        <dbReference type="ARBA" id="ARBA00022496"/>
    </source>
</evidence>
<accession>A0A0F7SFZ0</accession>
<dbReference type="EMBL" id="LN483167">
    <property type="protein sequence ID" value="CDZ97265.1"/>
    <property type="molecule type" value="Genomic_DNA"/>
</dbReference>
<keyword evidence="6 8" id="KW-0472">Membrane</keyword>
<keyword evidence="3" id="KW-0406">Ion transport</keyword>
<comment type="subcellular location">
    <subcellularLocation>
        <location evidence="1">Membrane</location>
        <topology evidence="1">Multi-pass membrane protein</topology>
    </subcellularLocation>
</comment>
<name>A0A0F7SFZ0_PHARH</name>
<feature type="transmembrane region" description="Helical" evidence="8">
    <location>
        <begin position="156"/>
        <end position="178"/>
    </location>
</feature>
<feature type="transmembrane region" description="Helical" evidence="8">
    <location>
        <begin position="215"/>
        <end position="241"/>
    </location>
</feature>
<feature type="transmembrane region" description="Helical" evidence="8">
    <location>
        <begin position="247"/>
        <end position="266"/>
    </location>
</feature>
<dbReference type="PANTHER" id="PTHR31632">
    <property type="entry name" value="IRON TRANSPORTER FTH1"/>
    <property type="match status" value="1"/>
</dbReference>
<keyword evidence="3" id="KW-0410">Iron transport</keyword>
<proteinExistence type="inferred from homology"/>
<dbReference type="GO" id="GO:0033573">
    <property type="term" value="C:high-affinity iron permease complex"/>
    <property type="evidence" value="ECO:0007669"/>
    <property type="project" value="InterPro"/>
</dbReference>
<feature type="transmembrane region" description="Helical" evidence="8">
    <location>
        <begin position="121"/>
        <end position="144"/>
    </location>
</feature>
<evidence type="ECO:0000256" key="7">
    <source>
        <dbReference type="SAM" id="MobiDB-lite"/>
    </source>
</evidence>
<keyword evidence="3" id="KW-0813">Transport</keyword>
<comment type="similarity">
    <text evidence="2">Belongs to the oxidase-dependent Fe transporter (OFeT) (TC 9.A.10.1) family.</text>
</comment>
<evidence type="ECO:0000256" key="4">
    <source>
        <dbReference type="ARBA" id="ARBA00022692"/>
    </source>
</evidence>
<reference evidence="9" key="1">
    <citation type="submission" date="2014-08" db="EMBL/GenBank/DDBJ databases">
        <authorList>
            <person name="Sharma Rahul"/>
            <person name="Thines Marco"/>
        </authorList>
    </citation>
    <scope>NUCLEOTIDE SEQUENCE</scope>
</reference>
<evidence type="ECO:0000256" key="1">
    <source>
        <dbReference type="ARBA" id="ARBA00004141"/>
    </source>
</evidence>
<keyword evidence="4 8" id="KW-0812">Transmembrane</keyword>
<protein>
    <submittedName>
        <fullName evidence="9">Iron permease FTR1</fullName>
    </submittedName>
</protein>
<dbReference type="GO" id="GO:0015093">
    <property type="term" value="F:ferrous iron transmembrane transporter activity"/>
    <property type="evidence" value="ECO:0007669"/>
    <property type="project" value="TreeGrafter"/>
</dbReference>
<evidence type="ECO:0000313" key="9">
    <source>
        <dbReference type="EMBL" id="CDZ97265.1"/>
    </source>
</evidence>